<evidence type="ECO:0000256" key="2">
    <source>
        <dbReference type="ARBA" id="ARBA00022898"/>
    </source>
</evidence>
<evidence type="ECO:0000256" key="4">
    <source>
        <dbReference type="ARBA" id="ARBA00023125"/>
    </source>
</evidence>
<organism evidence="7 8">
    <name type="scientific">Clostridium oceanicum</name>
    <dbReference type="NCBI Taxonomy" id="1543"/>
    <lineage>
        <taxon>Bacteria</taxon>
        <taxon>Bacillati</taxon>
        <taxon>Bacillota</taxon>
        <taxon>Clostridia</taxon>
        <taxon>Eubacteriales</taxon>
        <taxon>Clostridiaceae</taxon>
        <taxon>Clostridium</taxon>
    </lineage>
</organism>
<dbReference type="SUPFAM" id="SSF53383">
    <property type="entry name" value="PLP-dependent transferases"/>
    <property type="match status" value="1"/>
</dbReference>
<sequence length="467" mass="53693">MIINWKPDKSIETPLYIQIVDYFINMIKKGYFVAKERFPSQRNLAEIFSVNRSTVVLAMDELKAQGFVITNGKGGTYVSKHCWIKNRENITLNSFLSLGILKRKNKIYKKIEENYSKVKVDFSKGELDESLYPNNTMKKIIAEVSFEISDLSYGNKNGDKGLIKKIKEEMIDLGIDMEQNDILIVSGATQGLFLVALGMISQGNIIKTRMPSYMKSLEIFNAAGLKIEDFSYDKKTLYNAFYMIPTFHNPTTNLMSSLDREFFMNKYGRHNLIIEDDVFRDLWYDSEPPNPLKSYVGGENVIYVNSFSKTLATGLRVGWICASSDIIKKLSEIKSQIDSSTALINQKIVLKWLESSEYVKNINNIRKELKKRRDLIDDILSRDFKDIFLWSIPKGGYYYWIKSKDNIKALDIFERALEYGLLVNPGDLYGEKESSSIRISFASCEEEKIKGGFKILKKVMNSLKYGL</sequence>
<evidence type="ECO:0000256" key="1">
    <source>
        <dbReference type="ARBA" id="ARBA00005384"/>
    </source>
</evidence>
<dbReference type="EMBL" id="BAAACG010000010">
    <property type="protein sequence ID" value="GAA0741064.1"/>
    <property type="molecule type" value="Genomic_DNA"/>
</dbReference>
<dbReference type="RefSeq" id="WP_343761611.1">
    <property type="nucleotide sequence ID" value="NZ_BAAACG010000010.1"/>
</dbReference>
<keyword evidence="8" id="KW-1185">Reference proteome</keyword>
<feature type="domain" description="HTH gntR-type" evidence="6">
    <location>
        <begin position="13"/>
        <end position="81"/>
    </location>
</feature>
<dbReference type="Proteomes" id="UP001501510">
    <property type="component" value="Unassembled WGS sequence"/>
</dbReference>
<keyword evidence="2" id="KW-0663">Pyridoxal phosphate</keyword>
<name>A0ABP3UVH3_9CLOT</name>
<accession>A0ABP3UVH3</accession>
<proteinExistence type="inferred from homology"/>
<evidence type="ECO:0000313" key="8">
    <source>
        <dbReference type="Proteomes" id="UP001501510"/>
    </source>
</evidence>
<dbReference type="Gene3D" id="1.10.10.10">
    <property type="entry name" value="Winged helix-like DNA-binding domain superfamily/Winged helix DNA-binding domain"/>
    <property type="match status" value="1"/>
</dbReference>
<comment type="caution">
    <text evidence="7">The sequence shown here is derived from an EMBL/GenBank/DDBJ whole genome shotgun (WGS) entry which is preliminary data.</text>
</comment>
<keyword evidence="7" id="KW-0808">Transferase</keyword>
<protein>
    <submittedName>
        <fullName evidence="7">PLP-dependent aminotransferase family protein</fullName>
    </submittedName>
</protein>
<dbReference type="Pfam" id="PF00155">
    <property type="entry name" value="Aminotran_1_2"/>
    <property type="match status" value="1"/>
</dbReference>
<reference evidence="8" key="1">
    <citation type="journal article" date="2019" name="Int. J. Syst. Evol. Microbiol.">
        <title>The Global Catalogue of Microorganisms (GCM) 10K type strain sequencing project: providing services to taxonomists for standard genome sequencing and annotation.</title>
        <authorList>
            <consortium name="The Broad Institute Genomics Platform"/>
            <consortium name="The Broad Institute Genome Sequencing Center for Infectious Disease"/>
            <person name="Wu L."/>
            <person name="Ma J."/>
        </authorList>
    </citation>
    <scope>NUCLEOTIDE SEQUENCE [LARGE SCALE GENOMIC DNA]</scope>
    <source>
        <strain evidence="8">JCM 1407</strain>
    </source>
</reference>
<dbReference type="InterPro" id="IPR015421">
    <property type="entry name" value="PyrdxlP-dep_Trfase_major"/>
</dbReference>
<dbReference type="SMART" id="SM00345">
    <property type="entry name" value="HTH_GNTR"/>
    <property type="match status" value="1"/>
</dbReference>
<dbReference type="InterPro" id="IPR000524">
    <property type="entry name" value="Tscrpt_reg_HTH_GntR"/>
</dbReference>
<dbReference type="PANTHER" id="PTHR46577:SF2">
    <property type="entry name" value="TRANSCRIPTIONAL REGULATORY PROTEIN"/>
    <property type="match status" value="1"/>
</dbReference>
<dbReference type="SUPFAM" id="SSF46785">
    <property type="entry name" value="Winged helix' DNA-binding domain"/>
    <property type="match status" value="1"/>
</dbReference>
<evidence type="ECO:0000259" key="6">
    <source>
        <dbReference type="PROSITE" id="PS50949"/>
    </source>
</evidence>
<evidence type="ECO:0000256" key="5">
    <source>
        <dbReference type="ARBA" id="ARBA00023163"/>
    </source>
</evidence>
<dbReference type="PRINTS" id="PR00035">
    <property type="entry name" value="HTHGNTR"/>
</dbReference>
<dbReference type="GO" id="GO:0008483">
    <property type="term" value="F:transaminase activity"/>
    <property type="evidence" value="ECO:0007669"/>
    <property type="project" value="UniProtKB-KW"/>
</dbReference>
<dbReference type="Gene3D" id="3.40.640.10">
    <property type="entry name" value="Type I PLP-dependent aspartate aminotransferase-like (Major domain)"/>
    <property type="match status" value="1"/>
</dbReference>
<keyword evidence="7" id="KW-0032">Aminotransferase</keyword>
<dbReference type="InterPro" id="IPR004839">
    <property type="entry name" value="Aminotransferase_I/II_large"/>
</dbReference>
<keyword evidence="4" id="KW-0238">DNA-binding</keyword>
<keyword evidence="3" id="KW-0805">Transcription regulation</keyword>
<keyword evidence="5" id="KW-0804">Transcription</keyword>
<dbReference type="Gene3D" id="3.90.1150.10">
    <property type="entry name" value="Aspartate Aminotransferase, domain 1"/>
    <property type="match status" value="1"/>
</dbReference>
<dbReference type="CDD" id="cd00609">
    <property type="entry name" value="AAT_like"/>
    <property type="match status" value="1"/>
</dbReference>
<dbReference type="InterPro" id="IPR015424">
    <property type="entry name" value="PyrdxlP-dep_Trfase"/>
</dbReference>
<comment type="similarity">
    <text evidence="1">In the C-terminal section; belongs to the class-I pyridoxal-phosphate-dependent aminotransferase family.</text>
</comment>
<dbReference type="Pfam" id="PF00392">
    <property type="entry name" value="GntR"/>
    <property type="match status" value="1"/>
</dbReference>
<dbReference type="InterPro" id="IPR036388">
    <property type="entry name" value="WH-like_DNA-bd_sf"/>
</dbReference>
<dbReference type="PANTHER" id="PTHR46577">
    <property type="entry name" value="HTH-TYPE TRANSCRIPTIONAL REGULATORY PROTEIN GABR"/>
    <property type="match status" value="1"/>
</dbReference>
<evidence type="ECO:0000256" key="3">
    <source>
        <dbReference type="ARBA" id="ARBA00023015"/>
    </source>
</evidence>
<dbReference type="PROSITE" id="PS50949">
    <property type="entry name" value="HTH_GNTR"/>
    <property type="match status" value="1"/>
</dbReference>
<dbReference type="InterPro" id="IPR051446">
    <property type="entry name" value="HTH_trans_reg/aminotransferase"/>
</dbReference>
<gene>
    <name evidence="7" type="ORF">GCM10008906_21760</name>
</gene>
<dbReference type="InterPro" id="IPR036390">
    <property type="entry name" value="WH_DNA-bd_sf"/>
</dbReference>
<dbReference type="CDD" id="cd07377">
    <property type="entry name" value="WHTH_GntR"/>
    <property type="match status" value="1"/>
</dbReference>
<evidence type="ECO:0000313" key="7">
    <source>
        <dbReference type="EMBL" id="GAA0741064.1"/>
    </source>
</evidence>
<dbReference type="InterPro" id="IPR015422">
    <property type="entry name" value="PyrdxlP-dep_Trfase_small"/>
</dbReference>